<dbReference type="PANTHER" id="PTHR24020">
    <property type="entry name" value="COLLAGEN ALPHA"/>
    <property type="match status" value="1"/>
</dbReference>
<dbReference type="InterPro" id="IPR002035">
    <property type="entry name" value="VWF_A"/>
</dbReference>
<organism evidence="4">
    <name type="scientific">Gongylonema pulchrum</name>
    <dbReference type="NCBI Taxonomy" id="637853"/>
    <lineage>
        <taxon>Eukaryota</taxon>
        <taxon>Metazoa</taxon>
        <taxon>Ecdysozoa</taxon>
        <taxon>Nematoda</taxon>
        <taxon>Chromadorea</taxon>
        <taxon>Rhabditida</taxon>
        <taxon>Spirurina</taxon>
        <taxon>Spiruromorpha</taxon>
        <taxon>Spiruroidea</taxon>
        <taxon>Gongylonematidae</taxon>
        <taxon>Gongylonema</taxon>
    </lineage>
</organism>
<dbReference type="SMART" id="SM00327">
    <property type="entry name" value="VWA"/>
    <property type="match status" value="1"/>
</dbReference>
<dbReference type="SUPFAM" id="SSF53300">
    <property type="entry name" value="vWA-like"/>
    <property type="match status" value="1"/>
</dbReference>
<accession>A0A183ERW6</accession>
<evidence type="ECO:0000259" key="1">
    <source>
        <dbReference type="PROSITE" id="PS50234"/>
    </source>
</evidence>
<feature type="domain" description="VWFA" evidence="1">
    <location>
        <begin position="1"/>
        <end position="150"/>
    </location>
</feature>
<dbReference type="Pfam" id="PF00092">
    <property type="entry name" value="VWA"/>
    <property type="match status" value="1"/>
</dbReference>
<keyword evidence="3" id="KW-1185">Reference proteome</keyword>
<reference evidence="2 3" key="2">
    <citation type="submission" date="2018-11" db="EMBL/GenBank/DDBJ databases">
        <authorList>
            <consortium name="Pathogen Informatics"/>
        </authorList>
    </citation>
    <scope>NUCLEOTIDE SEQUENCE [LARGE SCALE GENOMIC DNA]</scope>
</reference>
<dbReference type="OrthoDB" id="6132182at2759"/>
<sequence>MVLYLNAWPAFKEHRIAVAVVRFSDTAKVQFGFGKYRSQNDILYELERIERTGGRTSITAGIDATLLEIARNRRPDARLVVILISDGNSQDPWQLVQDSARKLRRTGGEIYAVTLSREQNFLELTEYAGNARRVYVGNRINHFIEVWRRFELHC</sequence>
<dbReference type="PROSITE" id="PS50234">
    <property type="entry name" value="VWFA"/>
    <property type="match status" value="1"/>
</dbReference>
<protein>
    <submittedName>
        <fullName evidence="4">VWFA domain-containing protein</fullName>
    </submittedName>
</protein>
<dbReference type="PANTHER" id="PTHR24020:SF84">
    <property type="entry name" value="VWFA DOMAIN-CONTAINING PROTEIN"/>
    <property type="match status" value="1"/>
</dbReference>
<dbReference type="EMBL" id="UYRT01098681">
    <property type="protein sequence ID" value="VDN41845.1"/>
    <property type="molecule type" value="Genomic_DNA"/>
</dbReference>
<dbReference type="InterPro" id="IPR050525">
    <property type="entry name" value="ECM_Assembly_Org"/>
</dbReference>
<dbReference type="Gene3D" id="3.40.50.410">
    <property type="entry name" value="von Willebrand factor, type A domain"/>
    <property type="match status" value="1"/>
</dbReference>
<name>A0A183ERW6_9BILA</name>
<proteinExistence type="predicted"/>
<evidence type="ECO:0000313" key="2">
    <source>
        <dbReference type="EMBL" id="VDN41845.1"/>
    </source>
</evidence>
<dbReference type="AlphaFoldDB" id="A0A183ERW6"/>
<evidence type="ECO:0000313" key="3">
    <source>
        <dbReference type="Proteomes" id="UP000271098"/>
    </source>
</evidence>
<gene>
    <name evidence="2" type="ORF">GPUH_LOCUS23707</name>
</gene>
<dbReference type="CDD" id="cd00198">
    <property type="entry name" value="vWFA"/>
    <property type="match status" value="1"/>
</dbReference>
<dbReference type="InterPro" id="IPR036465">
    <property type="entry name" value="vWFA_dom_sf"/>
</dbReference>
<evidence type="ECO:0000313" key="4">
    <source>
        <dbReference type="WBParaSite" id="GPUH_0002373701-mRNA-1"/>
    </source>
</evidence>
<dbReference type="Proteomes" id="UP000271098">
    <property type="component" value="Unassembled WGS sequence"/>
</dbReference>
<dbReference type="WBParaSite" id="GPUH_0002373701-mRNA-1">
    <property type="protein sequence ID" value="GPUH_0002373701-mRNA-1"/>
    <property type="gene ID" value="GPUH_0002373701"/>
</dbReference>
<reference evidence="4" key="1">
    <citation type="submission" date="2016-06" db="UniProtKB">
        <authorList>
            <consortium name="WormBaseParasite"/>
        </authorList>
    </citation>
    <scope>IDENTIFICATION</scope>
</reference>